<dbReference type="EMBL" id="CP003837">
    <property type="protein sequence ID" value="AGH42184.1"/>
    <property type="molecule type" value="Genomic_DNA"/>
</dbReference>
<keyword evidence="1" id="KW-0732">Signal</keyword>
<dbReference type="SUPFAM" id="SSF56935">
    <property type="entry name" value="Porins"/>
    <property type="match status" value="1"/>
</dbReference>
<keyword evidence="3" id="KW-1185">Reference proteome</keyword>
<dbReference type="AlphaFoldDB" id="M4RJ39"/>
<feature type="chain" id="PRO_5004056801" evidence="1">
    <location>
        <begin position="23"/>
        <end position="188"/>
    </location>
</feature>
<dbReference type="HOGENOM" id="CLU_1439808_0_0_6"/>
<sequence length="188" mass="21464">MKLSIRFSCLWLGLIFQSYCVAAESFKLNGFVAQGITQAKGSNFVTDDGDVSLKLTEVGVNSTYRINPSFRVAGQAVYLEGGNRFSDGFRVDYLFLEWQLLNSPDWQLKTHIGRNKNYHWLYSSTRDVPHTRPSIVLPQSLYFDVFRDVALGVDGLVLIAQTHNELGEWDINFSYGNSRMSEEQKKNY</sequence>
<dbReference type="eggNOG" id="COG3203">
    <property type="taxonomic scope" value="Bacteria"/>
</dbReference>
<organism evidence="2 3">
    <name type="scientific">Paraglaciecola psychrophila 170</name>
    <dbReference type="NCBI Taxonomy" id="1129794"/>
    <lineage>
        <taxon>Bacteria</taxon>
        <taxon>Pseudomonadati</taxon>
        <taxon>Pseudomonadota</taxon>
        <taxon>Gammaproteobacteria</taxon>
        <taxon>Alteromonadales</taxon>
        <taxon>Alteromonadaceae</taxon>
        <taxon>Paraglaciecola</taxon>
    </lineage>
</organism>
<dbReference type="Proteomes" id="UP000011864">
    <property type="component" value="Chromosome"/>
</dbReference>
<evidence type="ECO:0000313" key="3">
    <source>
        <dbReference type="Proteomes" id="UP000011864"/>
    </source>
</evidence>
<dbReference type="STRING" id="1129794.C427_0074"/>
<dbReference type="RefSeq" id="WP_015430232.1">
    <property type="nucleotide sequence ID" value="NC_020514.1"/>
</dbReference>
<dbReference type="KEGG" id="gps:C427_0074"/>
<feature type="signal peptide" evidence="1">
    <location>
        <begin position="1"/>
        <end position="22"/>
    </location>
</feature>
<name>M4RJ39_9ALTE</name>
<dbReference type="OrthoDB" id="106501at2"/>
<proteinExistence type="predicted"/>
<accession>M4RJ39</accession>
<protein>
    <submittedName>
        <fullName evidence="2">Uncharacterized protein</fullName>
    </submittedName>
</protein>
<evidence type="ECO:0000256" key="1">
    <source>
        <dbReference type="SAM" id="SignalP"/>
    </source>
</evidence>
<evidence type="ECO:0000313" key="2">
    <source>
        <dbReference type="EMBL" id="AGH42184.1"/>
    </source>
</evidence>
<reference evidence="2 3" key="1">
    <citation type="journal article" date="2013" name="Genome Announc.">
        <title>Complete Genome Sequence of Glaciecola psychrophila Strain 170T.</title>
        <authorList>
            <person name="Yin J."/>
            <person name="Chen J."/>
            <person name="Liu G."/>
            <person name="Yu Y."/>
            <person name="Song L."/>
            <person name="Wang X."/>
            <person name="Qu X."/>
        </authorList>
    </citation>
    <scope>NUCLEOTIDE SEQUENCE [LARGE SCALE GENOMIC DNA]</scope>
    <source>
        <strain evidence="2 3">170</strain>
    </source>
</reference>
<dbReference type="PATRIC" id="fig|1129794.4.peg.70"/>
<gene>
    <name evidence="2" type="ORF">C427_0074</name>
</gene>